<evidence type="ECO:0000313" key="7">
    <source>
        <dbReference type="EMBL" id="OQR86894.1"/>
    </source>
</evidence>
<gene>
    <name evidence="7" type="ORF">ACHHYP_20439</name>
</gene>
<evidence type="ECO:0000313" key="8">
    <source>
        <dbReference type="Proteomes" id="UP000243579"/>
    </source>
</evidence>
<keyword evidence="4" id="KW-0378">Hydrolase</keyword>
<feature type="domain" description="Endonuclease/exonuclease/phosphatase" evidence="6">
    <location>
        <begin position="53"/>
        <end position="255"/>
    </location>
</feature>
<organism evidence="7 8">
    <name type="scientific">Achlya hypogyna</name>
    <name type="common">Oomycete</name>
    <name type="synonym">Protoachlya hypogyna</name>
    <dbReference type="NCBI Taxonomy" id="1202772"/>
    <lineage>
        <taxon>Eukaryota</taxon>
        <taxon>Sar</taxon>
        <taxon>Stramenopiles</taxon>
        <taxon>Oomycota</taxon>
        <taxon>Saprolegniomycetes</taxon>
        <taxon>Saprolegniales</taxon>
        <taxon>Achlyaceae</taxon>
        <taxon>Achlya</taxon>
    </lineage>
</organism>
<dbReference type="PANTHER" id="PTHR16320:SF23">
    <property type="entry name" value="SPHINGOMYELINASE C 1"/>
    <property type="match status" value="1"/>
</dbReference>
<comment type="caution">
    <text evidence="7">The sequence shown here is derived from an EMBL/GenBank/DDBJ whole genome shotgun (WGS) entry which is preliminary data.</text>
</comment>
<evidence type="ECO:0000256" key="2">
    <source>
        <dbReference type="ARBA" id="ARBA00012369"/>
    </source>
</evidence>
<dbReference type="SUPFAM" id="SSF56219">
    <property type="entry name" value="DNase I-like"/>
    <property type="match status" value="1"/>
</dbReference>
<keyword evidence="5" id="KW-0472">Membrane</keyword>
<dbReference type="PANTHER" id="PTHR16320">
    <property type="entry name" value="SPHINGOMYELINASE FAMILY MEMBER"/>
    <property type="match status" value="1"/>
</dbReference>
<dbReference type="Gene3D" id="3.60.10.10">
    <property type="entry name" value="Endonuclease/exonuclease/phosphatase"/>
    <property type="match status" value="1"/>
</dbReference>
<keyword evidence="8" id="KW-1185">Reference proteome</keyword>
<keyword evidence="5" id="KW-1133">Transmembrane helix</keyword>
<evidence type="ECO:0000256" key="3">
    <source>
        <dbReference type="ARBA" id="ARBA00022729"/>
    </source>
</evidence>
<evidence type="ECO:0000256" key="4">
    <source>
        <dbReference type="ARBA" id="ARBA00022801"/>
    </source>
</evidence>
<dbReference type="GO" id="GO:0004767">
    <property type="term" value="F:sphingomyelin phosphodiesterase activity"/>
    <property type="evidence" value="ECO:0007669"/>
    <property type="project" value="UniProtKB-EC"/>
</dbReference>
<feature type="transmembrane region" description="Helical" evidence="5">
    <location>
        <begin position="18"/>
        <end position="39"/>
    </location>
</feature>
<dbReference type="InterPro" id="IPR038772">
    <property type="entry name" value="Sph/SMPD2-like"/>
</dbReference>
<protein>
    <recommendedName>
        <fullName evidence="2">sphingomyelin phosphodiesterase</fullName>
        <ecNumber evidence="2">3.1.4.12</ecNumber>
    </recommendedName>
</protein>
<dbReference type="CDD" id="cd09078">
    <property type="entry name" value="nSMase"/>
    <property type="match status" value="1"/>
</dbReference>
<name>A0A1V9YMG2_ACHHY</name>
<dbReference type="InterPro" id="IPR005135">
    <property type="entry name" value="Endo/exonuclease/phosphatase"/>
</dbReference>
<accession>A0A1V9YMG2</accession>
<evidence type="ECO:0000256" key="5">
    <source>
        <dbReference type="SAM" id="Phobius"/>
    </source>
</evidence>
<dbReference type="Pfam" id="PF03372">
    <property type="entry name" value="Exo_endo_phos"/>
    <property type="match status" value="1"/>
</dbReference>
<evidence type="ECO:0000259" key="6">
    <source>
        <dbReference type="Pfam" id="PF03372"/>
    </source>
</evidence>
<keyword evidence="5" id="KW-0812">Transmembrane</keyword>
<proteinExistence type="inferred from homology"/>
<sequence length="490" mass="53546">MSVDEHVLGVWHEHKRKFLVSLSIAFMGLVFFLVTTSGVSPFPPPSPPQPPFMTFNVLQYNIFDRPNAVSHDGQAERLAHIPATILAMCPHSCGGVDVVTFAESDIDADRKVMLEAFKAANYHYHTTILAETDPFTSLINGGVLIVSKWPILREAQHIYRGACHYSDCLAAKGVKYARINKTVGGVSKAFNIFATHMQVPARSVLAIVPLRQAWSTPEGRADRIKQAAQMHEFVEALEISHTEPVVLAGDFNVDNTTFPDEVANLVQLLRASMPMRIGSELYTSDPHLNLLVGRDGAAKSGSCEAAYEASWGPLQNHTYQPNYLTRLSCASPANALRPTVWAAHGAMCFCPCCPSEWLDYVLFAQPPYEQPLGQPTLEAIVNQVAAPFEVPWSAPAPATAMALADLSDHFPVLGKFKFPVNASLPVRHLDGCSSDEDCHFYKLSLGCYCDGPGCYFNGSRTDGSQLPSSHPVNKNCLLLKTRVTCTCGPT</sequence>
<reference evidence="7 8" key="1">
    <citation type="journal article" date="2014" name="Genome Biol. Evol.">
        <title>The secreted proteins of Achlya hypogyna and Thraustotheca clavata identify the ancestral oomycete secretome and reveal gene acquisitions by horizontal gene transfer.</title>
        <authorList>
            <person name="Misner I."/>
            <person name="Blouin N."/>
            <person name="Leonard G."/>
            <person name="Richards T.A."/>
            <person name="Lane C.E."/>
        </authorList>
    </citation>
    <scope>NUCLEOTIDE SEQUENCE [LARGE SCALE GENOMIC DNA]</scope>
    <source>
        <strain evidence="7 8">ATCC 48635</strain>
    </source>
</reference>
<dbReference type="InterPro" id="IPR036691">
    <property type="entry name" value="Endo/exonu/phosph_ase_sf"/>
</dbReference>
<evidence type="ECO:0000256" key="1">
    <source>
        <dbReference type="ARBA" id="ARBA00006335"/>
    </source>
</evidence>
<comment type="similarity">
    <text evidence="1">Belongs to the neutral sphingomyelinase family.</text>
</comment>
<dbReference type="EC" id="3.1.4.12" evidence="2"/>
<dbReference type="InterPro" id="IPR017766">
    <property type="entry name" value="Sphingomyelinase/PLipase_C"/>
</dbReference>
<dbReference type="Proteomes" id="UP000243579">
    <property type="component" value="Unassembled WGS sequence"/>
</dbReference>
<dbReference type="AlphaFoldDB" id="A0A1V9YMG2"/>
<keyword evidence="3" id="KW-0732">Signal</keyword>
<dbReference type="GO" id="GO:0005576">
    <property type="term" value="C:extracellular region"/>
    <property type="evidence" value="ECO:0007669"/>
    <property type="project" value="InterPro"/>
</dbReference>
<dbReference type="EMBL" id="JNBR01001476">
    <property type="protein sequence ID" value="OQR86894.1"/>
    <property type="molecule type" value="Genomic_DNA"/>
</dbReference>
<dbReference type="OrthoDB" id="40902at2759"/>